<reference evidence="1" key="1">
    <citation type="journal article" date="2020" name="Nature">
        <title>Giant virus diversity and host interactions through global metagenomics.</title>
        <authorList>
            <person name="Schulz F."/>
            <person name="Roux S."/>
            <person name="Paez-Espino D."/>
            <person name="Jungbluth S."/>
            <person name="Walsh D.A."/>
            <person name="Denef V.J."/>
            <person name="McMahon K.D."/>
            <person name="Konstantinidis K.T."/>
            <person name="Eloe-Fadrosh E.A."/>
            <person name="Kyrpides N.C."/>
            <person name="Woyke T."/>
        </authorList>
    </citation>
    <scope>NUCLEOTIDE SEQUENCE</scope>
    <source>
        <strain evidence="1">GVMAG-S-1021933-23</strain>
    </source>
</reference>
<protein>
    <submittedName>
        <fullName evidence="1">Uncharacterized protein</fullName>
    </submittedName>
</protein>
<proteinExistence type="predicted"/>
<sequence length="132" mass="15377">MGVELLVFIDEGFFVKDRKNIDEIAEISENVGDSIILEDPYKLKFAFFTTKEFKHYELGKSGYQEQEGLVNGDSEVFLIEKYEKPSLKKIKKIIKNKLEYLGDISKDDINSLGEIFSRDNVEYGKYMVKLWT</sequence>
<dbReference type="EMBL" id="MN740597">
    <property type="protein sequence ID" value="QHS78429.1"/>
    <property type="molecule type" value="Genomic_DNA"/>
</dbReference>
<organism evidence="1">
    <name type="scientific">viral metagenome</name>
    <dbReference type="NCBI Taxonomy" id="1070528"/>
    <lineage>
        <taxon>unclassified sequences</taxon>
        <taxon>metagenomes</taxon>
        <taxon>organismal metagenomes</taxon>
    </lineage>
</organism>
<name>A0A6C0AF83_9ZZZZ</name>
<evidence type="ECO:0000313" key="1">
    <source>
        <dbReference type="EMBL" id="QHS78429.1"/>
    </source>
</evidence>
<accession>A0A6C0AF83</accession>
<dbReference type="AlphaFoldDB" id="A0A6C0AF83"/>